<reference evidence="5 6" key="1">
    <citation type="submission" date="2015-06" db="EMBL/GenBank/DDBJ databases">
        <title>Survival trade-offs in plant roots during colonization by closely related pathogenic and mutualistic fungi.</title>
        <authorList>
            <person name="Hacquard S."/>
            <person name="Kracher B."/>
            <person name="Hiruma K."/>
            <person name="Weinman A."/>
            <person name="Muench P."/>
            <person name="Garrido Oter R."/>
            <person name="Ver Loren van Themaat E."/>
            <person name="Dallerey J.-F."/>
            <person name="Damm U."/>
            <person name="Henrissat B."/>
            <person name="Lespinet O."/>
            <person name="Thon M."/>
            <person name="Kemen E."/>
            <person name="McHardy A.C."/>
            <person name="Schulze-Lefert P."/>
            <person name="O'Connell R.J."/>
        </authorList>
    </citation>
    <scope>NUCLEOTIDE SEQUENCE [LARGE SCALE GENOMIC DNA]</scope>
    <source>
        <strain evidence="5 6">MAFF 238704</strain>
    </source>
</reference>
<dbReference type="Proteomes" id="UP000076584">
    <property type="component" value="Unassembled WGS sequence"/>
</dbReference>
<dbReference type="PROSITE" id="PS00463">
    <property type="entry name" value="ZN2_CY6_FUNGAL_1"/>
    <property type="match status" value="1"/>
</dbReference>
<evidence type="ECO:0000256" key="3">
    <source>
        <dbReference type="ARBA" id="ARBA00023242"/>
    </source>
</evidence>
<protein>
    <submittedName>
        <fullName evidence="5">C6 zinc finger domain containing protein</fullName>
    </submittedName>
</protein>
<sequence>RSEAKKVPEGTHSCWECKRRKIKCKFDPLTGAAPCNGCRRRGSRCISQEFPEEASLDESTAVGNSWNGSDSALYTSPELPKSTDGTWVNQGSSFYPRFASQERHEDAYQLLRICLPSRKDIERIRTACRNLLVLTHETLTMPYNILHKNGLAMLSMLLDMPESDAHPVFIARHMLRLATFLQQLHLNHQKGIKGLSVSPRVMMDQLADLAIRHVTTDELLCSLEGLECMMLEALYQANLGNIQRSRLSCRRAMSIAQLMGLHRLNKPARYKVFDSETKCDAQHLWFRIVFWDRYLSLMLGISEGCTDRSMISDSILARDTPMGRLERIHCVIASQILERNESNQVPMTWI</sequence>
<dbReference type="GO" id="GO:0008270">
    <property type="term" value="F:zinc ion binding"/>
    <property type="evidence" value="ECO:0007669"/>
    <property type="project" value="InterPro"/>
</dbReference>
<keyword evidence="3" id="KW-0539">Nucleus</keyword>
<feature type="domain" description="Zn(2)-C6 fungal-type" evidence="4">
    <location>
        <begin position="13"/>
        <end position="47"/>
    </location>
</feature>
<dbReference type="CDD" id="cd12148">
    <property type="entry name" value="fungal_TF_MHR"/>
    <property type="match status" value="1"/>
</dbReference>
<gene>
    <name evidence="5" type="ORF">CI238_07017</name>
</gene>
<evidence type="ECO:0000256" key="2">
    <source>
        <dbReference type="ARBA" id="ARBA00023163"/>
    </source>
</evidence>
<keyword evidence="2" id="KW-0804">Transcription</keyword>
<dbReference type="GO" id="GO:0000981">
    <property type="term" value="F:DNA-binding transcription factor activity, RNA polymerase II-specific"/>
    <property type="evidence" value="ECO:0007669"/>
    <property type="project" value="InterPro"/>
</dbReference>
<feature type="non-terminal residue" evidence="5">
    <location>
        <position position="350"/>
    </location>
</feature>
<evidence type="ECO:0000313" key="5">
    <source>
        <dbReference type="EMBL" id="KZL83904.1"/>
    </source>
</evidence>
<evidence type="ECO:0000313" key="6">
    <source>
        <dbReference type="Proteomes" id="UP000076584"/>
    </source>
</evidence>
<dbReference type="Pfam" id="PF00172">
    <property type="entry name" value="Zn_clus"/>
    <property type="match status" value="1"/>
</dbReference>
<dbReference type="InterPro" id="IPR001138">
    <property type="entry name" value="Zn2Cys6_DnaBD"/>
</dbReference>
<dbReference type="PROSITE" id="PS50048">
    <property type="entry name" value="ZN2_CY6_FUNGAL_2"/>
    <property type="match status" value="1"/>
</dbReference>
<dbReference type="CDD" id="cd00067">
    <property type="entry name" value="GAL4"/>
    <property type="match status" value="1"/>
</dbReference>
<evidence type="ECO:0000256" key="1">
    <source>
        <dbReference type="ARBA" id="ARBA00023015"/>
    </source>
</evidence>
<evidence type="ECO:0000259" key="4">
    <source>
        <dbReference type="PROSITE" id="PS50048"/>
    </source>
</evidence>
<feature type="non-terminal residue" evidence="5">
    <location>
        <position position="1"/>
    </location>
</feature>
<organism evidence="5 6">
    <name type="scientific">Colletotrichum incanum</name>
    <name type="common">Soybean anthracnose fungus</name>
    <dbReference type="NCBI Taxonomy" id="1573173"/>
    <lineage>
        <taxon>Eukaryota</taxon>
        <taxon>Fungi</taxon>
        <taxon>Dikarya</taxon>
        <taxon>Ascomycota</taxon>
        <taxon>Pezizomycotina</taxon>
        <taxon>Sordariomycetes</taxon>
        <taxon>Hypocreomycetidae</taxon>
        <taxon>Glomerellales</taxon>
        <taxon>Glomerellaceae</taxon>
        <taxon>Colletotrichum</taxon>
        <taxon>Colletotrichum spaethianum species complex</taxon>
    </lineage>
</organism>
<dbReference type="STRING" id="1573173.A0A167DHZ6"/>
<comment type="caution">
    <text evidence="5">The sequence shown here is derived from an EMBL/GenBank/DDBJ whole genome shotgun (WGS) entry which is preliminary data.</text>
</comment>
<keyword evidence="1" id="KW-0805">Transcription regulation</keyword>
<dbReference type="PANTHER" id="PTHR47840:SF1">
    <property type="entry name" value="ZN(II)2CYS6 TRANSCRIPTION FACTOR (EUROFUNG)"/>
    <property type="match status" value="1"/>
</dbReference>
<dbReference type="PANTHER" id="PTHR47840">
    <property type="entry name" value="ZN(II)2CYS6 TRANSCRIPTION FACTOR (EUROFUNG)-RELATED"/>
    <property type="match status" value="1"/>
</dbReference>
<dbReference type="AlphaFoldDB" id="A0A167DHZ6"/>
<accession>A0A167DHZ6</accession>
<dbReference type="Gene3D" id="4.10.240.10">
    <property type="entry name" value="Zn(2)-C6 fungal-type DNA-binding domain"/>
    <property type="match status" value="1"/>
</dbReference>
<proteinExistence type="predicted"/>
<dbReference type="SUPFAM" id="SSF57701">
    <property type="entry name" value="Zn2/Cys6 DNA-binding domain"/>
    <property type="match status" value="1"/>
</dbReference>
<dbReference type="EMBL" id="LFIW01001039">
    <property type="protein sequence ID" value="KZL83904.1"/>
    <property type="molecule type" value="Genomic_DNA"/>
</dbReference>
<name>A0A167DHZ6_COLIC</name>
<dbReference type="InterPro" id="IPR036864">
    <property type="entry name" value="Zn2-C6_fun-type_DNA-bd_sf"/>
</dbReference>
<dbReference type="SMART" id="SM00066">
    <property type="entry name" value="GAL4"/>
    <property type="match status" value="1"/>
</dbReference>
<keyword evidence="6" id="KW-1185">Reference proteome</keyword>